<dbReference type="InterPro" id="IPR036390">
    <property type="entry name" value="WH_DNA-bd_sf"/>
</dbReference>
<dbReference type="Gene3D" id="1.10.10.10">
    <property type="entry name" value="Winged helix-like DNA-binding domain superfamily/Winged helix DNA-binding domain"/>
    <property type="match status" value="1"/>
</dbReference>
<feature type="domain" description="HTH lysR-type" evidence="5">
    <location>
        <begin position="18"/>
        <end position="75"/>
    </location>
</feature>
<evidence type="ECO:0000313" key="6">
    <source>
        <dbReference type="EMBL" id="AIZ56761.1"/>
    </source>
</evidence>
<reference evidence="6 7" key="1">
    <citation type="journal article" date="2014" name="Appl. Environ. Microbiol.">
        <title>Comparative Genome Analysis of 'Candidatus Methanoplasma termitum' Indicates a New Mode of Energy Metabolism in the Seventh Order of Methanogens.</title>
        <authorList>
            <person name="Lang K."/>
            <person name="Schuldes J."/>
            <person name="Klingl A."/>
            <person name="Poehlein A."/>
            <person name="Daniel R."/>
            <person name="Brune A."/>
        </authorList>
    </citation>
    <scope>NUCLEOTIDE SEQUENCE [LARGE SCALE GENOMIC DNA]</scope>
    <source>
        <strain evidence="7">Mpt1</strain>
    </source>
</reference>
<dbReference type="RefSeq" id="WP_238603092.1">
    <property type="nucleotide sequence ID" value="NZ_CP010070.1"/>
</dbReference>
<sequence>MTVELSVRTEQVINGKLITNRQLETLAAVAKAGSKTAAAKKLGISVPVVHRYIAAIEEAVGSPITISTPAGTKLNEEGMRILETYVTTELRCSDDHNFTVCCSPVTEDLMMSVLSALKMTDVELVVSDDLHNIRMMRENLADLAVIDDPLYLFDAEEFEGTEIGYMGMVFVDNGPSFIRYRYGAQRVAFMFLDTMGRKYTIDSETFSLPELIGSKKSYFVDEFLLLRKGIKMKSAVDPKVLKHAITAIYRREDKTVARLIRALKARNIK</sequence>
<evidence type="ECO:0000256" key="3">
    <source>
        <dbReference type="ARBA" id="ARBA00023125"/>
    </source>
</evidence>
<proteinExistence type="inferred from homology"/>
<gene>
    <name evidence="6" type="ORF">Mpt1_c08850</name>
</gene>
<name>A0A0A7LGX6_9ARCH</name>
<dbReference type="GO" id="GO:0003700">
    <property type="term" value="F:DNA-binding transcription factor activity"/>
    <property type="evidence" value="ECO:0007669"/>
    <property type="project" value="InterPro"/>
</dbReference>
<dbReference type="SUPFAM" id="SSF46785">
    <property type="entry name" value="Winged helix' DNA-binding domain"/>
    <property type="match status" value="1"/>
</dbReference>
<dbReference type="InterPro" id="IPR000847">
    <property type="entry name" value="LysR_HTH_N"/>
</dbReference>
<evidence type="ECO:0000256" key="2">
    <source>
        <dbReference type="ARBA" id="ARBA00023015"/>
    </source>
</evidence>
<keyword evidence="3 6" id="KW-0238">DNA-binding</keyword>
<keyword evidence="7" id="KW-1185">Reference proteome</keyword>
<dbReference type="AlphaFoldDB" id="A0A0A7LGX6"/>
<dbReference type="STRING" id="1577791.Mpt1_c08850"/>
<dbReference type="PANTHER" id="PTHR30126">
    <property type="entry name" value="HTH-TYPE TRANSCRIPTIONAL REGULATOR"/>
    <property type="match status" value="1"/>
</dbReference>
<dbReference type="EMBL" id="CP010070">
    <property type="protein sequence ID" value="AIZ56761.1"/>
    <property type="molecule type" value="Genomic_DNA"/>
</dbReference>
<dbReference type="InterPro" id="IPR036388">
    <property type="entry name" value="WH-like_DNA-bd_sf"/>
</dbReference>
<keyword evidence="2" id="KW-0805">Transcription regulation</keyword>
<organism evidence="6 7">
    <name type="scientific">Candidatus Methanoplasma termitum</name>
    <dbReference type="NCBI Taxonomy" id="1577791"/>
    <lineage>
        <taxon>Archaea</taxon>
        <taxon>Methanobacteriati</taxon>
        <taxon>Thermoplasmatota</taxon>
        <taxon>Thermoplasmata</taxon>
        <taxon>Methanomassiliicoccales</taxon>
        <taxon>Methanomassiliicoccaceae</taxon>
        <taxon>Candidatus Methanoplasma</taxon>
    </lineage>
</organism>
<dbReference type="PANTHER" id="PTHR30126:SF40">
    <property type="entry name" value="HTH-TYPE TRANSCRIPTIONAL REGULATOR GLTR"/>
    <property type="match status" value="1"/>
</dbReference>
<dbReference type="Proteomes" id="UP000030787">
    <property type="component" value="Chromosome"/>
</dbReference>
<dbReference type="HOGENOM" id="CLU_1025267_0_0_2"/>
<comment type="similarity">
    <text evidence="1">Belongs to the LysR transcriptional regulatory family.</text>
</comment>
<dbReference type="GeneID" id="24818548"/>
<dbReference type="GO" id="GO:0000976">
    <property type="term" value="F:transcription cis-regulatory region binding"/>
    <property type="evidence" value="ECO:0007669"/>
    <property type="project" value="TreeGrafter"/>
</dbReference>
<dbReference type="PROSITE" id="PS50931">
    <property type="entry name" value="HTH_LYSR"/>
    <property type="match status" value="1"/>
</dbReference>
<dbReference type="KEGG" id="mear:Mpt1_c08850"/>
<protein>
    <submittedName>
        <fullName evidence="6">DNA-binding transcriptional activator TdcA</fullName>
    </submittedName>
</protein>
<evidence type="ECO:0000256" key="1">
    <source>
        <dbReference type="ARBA" id="ARBA00009437"/>
    </source>
</evidence>
<keyword evidence="4" id="KW-0804">Transcription</keyword>
<evidence type="ECO:0000256" key="4">
    <source>
        <dbReference type="ARBA" id="ARBA00023163"/>
    </source>
</evidence>
<dbReference type="Pfam" id="PF00126">
    <property type="entry name" value="HTH_1"/>
    <property type="match status" value="1"/>
</dbReference>
<accession>A0A0A7LGX6</accession>
<evidence type="ECO:0000259" key="5">
    <source>
        <dbReference type="PROSITE" id="PS50931"/>
    </source>
</evidence>
<evidence type="ECO:0000313" key="7">
    <source>
        <dbReference type="Proteomes" id="UP000030787"/>
    </source>
</evidence>